<keyword evidence="1" id="KW-1133">Transmembrane helix</keyword>
<dbReference type="Proteomes" id="UP001232973">
    <property type="component" value="Unassembled WGS sequence"/>
</dbReference>
<name>A0ABT9XLT2_9BACL</name>
<accession>A0ABT9XLT2</accession>
<evidence type="ECO:0000256" key="1">
    <source>
        <dbReference type="SAM" id="Phobius"/>
    </source>
</evidence>
<feature type="transmembrane region" description="Helical" evidence="1">
    <location>
        <begin position="60"/>
        <end position="81"/>
    </location>
</feature>
<evidence type="ECO:0000259" key="2">
    <source>
        <dbReference type="Pfam" id="PF02517"/>
    </source>
</evidence>
<reference evidence="3 4" key="1">
    <citation type="submission" date="2023-07" db="EMBL/GenBank/DDBJ databases">
        <title>Genomic Encyclopedia of Type Strains, Phase IV (KMG-IV): sequencing the most valuable type-strain genomes for metagenomic binning, comparative biology and taxonomic classification.</title>
        <authorList>
            <person name="Goeker M."/>
        </authorList>
    </citation>
    <scope>NUCLEOTIDE SEQUENCE [LARGE SCALE GENOMIC DNA]</scope>
    <source>
        <strain evidence="3 4">DSM 4006</strain>
    </source>
</reference>
<comment type="caution">
    <text evidence="3">The sequence shown here is derived from an EMBL/GenBank/DDBJ whole genome shotgun (WGS) entry which is preliminary data.</text>
</comment>
<feature type="transmembrane region" description="Helical" evidence="1">
    <location>
        <begin position="12"/>
        <end position="33"/>
    </location>
</feature>
<feature type="transmembrane region" description="Helical" evidence="1">
    <location>
        <begin position="116"/>
        <end position="142"/>
    </location>
</feature>
<feature type="domain" description="CAAX prenyl protease 2/Lysostaphin resistance protein A-like" evidence="2">
    <location>
        <begin position="60"/>
        <end position="145"/>
    </location>
</feature>
<proteinExistence type="predicted"/>
<keyword evidence="3" id="KW-0645">Protease</keyword>
<dbReference type="RefSeq" id="WP_274455126.1">
    <property type="nucleotide sequence ID" value="NZ_CP067097.1"/>
</dbReference>
<organism evidence="3 4">
    <name type="scientific">Alicyclobacillus cycloheptanicus</name>
    <dbReference type="NCBI Taxonomy" id="1457"/>
    <lineage>
        <taxon>Bacteria</taxon>
        <taxon>Bacillati</taxon>
        <taxon>Bacillota</taxon>
        <taxon>Bacilli</taxon>
        <taxon>Bacillales</taxon>
        <taxon>Alicyclobacillaceae</taxon>
        <taxon>Alicyclobacillus</taxon>
    </lineage>
</organism>
<evidence type="ECO:0000313" key="3">
    <source>
        <dbReference type="EMBL" id="MDQ0191272.1"/>
    </source>
</evidence>
<gene>
    <name evidence="3" type="ORF">J2S03_003141</name>
</gene>
<keyword evidence="4" id="KW-1185">Reference proteome</keyword>
<dbReference type="GO" id="GO:0006508">
    <property type="term" value="P:proteolysis"/>
    <property type="evidence" value="ECO:0007669"/>
    <property type="project" value="UniProtKB-KW"/>
</dbReference>
<evidence type="ECO:0000313" key="4">
    <source>
        <dbReference type="Proteomes" id="UP001232973"/>
    </source>
</evidence>
<keyword evidence="1" id="KW-0812">Transmembrane</keyword>
<dbReference type="InterPro" id="IPR003675">
    <property type="entry name" value="Rce1/LyrA-like_dom"/>
</dbReference>
<sequence length="201" mass="21900">MTESVTQQLLYFIAGCTTGGILIGIITVVLRLLGVIRIQPLHNGVAAGISKQERFVTNPFWLLLFAVLEEAFARAFLIGWVGHYTGMVIAFAISAVVFAVLHIPNGRPTVISMLNLGLVTIVFGLVYLQFGLVAAIGVHYGWNLMQWPILGYPMYGRQVGRWLSTRATGPEWVSGGEFGPEYSVVASVLLGICIVVLFLFA</sequence>
<keyword evidence="1" id="KW-0472">Membrane</keyword>
<keyword evidence="3" id="KW-0378">Hydrolase</keyword>
<dbReference type="PANTHER" id="PTHR39430">
    <property type="entry name" value="MEMBRANE-ASSOCIATED PROTEASE-RELATED"/>
    <property type="match status" value="1"/>
</dbReference>
<feature type="transmembrane region" description="Helical" evidence="1">
    <location>
        <begin position="182"/>
        <end position="200"/>
    </location>
</feature>
<dbReference type="PANTHER" id="PTHR39430:SF1">
    <property type="entry name" value="PROTEASE"/>
    <property type="match status" value="1"/>
</dbReference>
<dbReference type="GO" id="GO:0008233">
    <property type="term" value="F:peptidase activity"/>
    <property type="evidence" value="ECO:0007669"/>
    <property type="project" value="UniProtKB-KW"/>
</dbReference>
<feature type="transmembrane region" description="Helical" evidence="1">
    <location>
        <begin position="87"/>
        <end position="104"/>
    </location>
</feature>
<dbReference type="EMBL" id="JAUSTP010000036">
    <property type="protein sequence ID" value="MDQ0191272.1"/>
    <property type="molecule type" value="Genomic_DNA"/>
</dbReference>
<protein>
    <submittedName>
        <fullName evidence="3">Membrane protease YdiL (CAAX protease family)</fullName>
    </submittedName>
</protein>
<dbReference type="Pfam" id="PF02517">
    <property type="entry name" value="Rce1-like"/>
    <property type="match status" value="1"/>
</dbReference>